<sequence>MSHFQCDDPISAQPSNSPLMALYNKLQTELGRISLITPIIIKKI</sequence>
<protein>
    <submittedName>
        <fullName evidence="1">Uncharacterized protein</fullName>
    </submittedName>
</protein>
<dbReference type="EMBL" id="GBXM01034420">
    <property type="protein sequence ID" value="JAH74157.1"/>
    <property type="molecule type" value="Transcribed_RNA"/>
</dbReference>
<name>A0A0E9V7Y0_ANGAN</name>
<evidence type="ECO:0000313" key="1">
    <source>
        <dbReference type="EMBL" id="JAH74157.1"/>
    </source>
</evidence>
<reference evidence="1" key="1">
    <citation type="submission" date="2014-11" db="EMBL/GenBank/DDBJ databases">
        <authorList>
            <person name="Amaro Gonzalez C."/>
        </authorList>
    </citation>
    <scope>NUCLEOTIDE SEQUENCE</scope>
</reference>
<accession>A0A0E9V7Y0</accession>
<reference evidence="1" key="2">
    <citation type="journal article" date="2015" name="Fish Shellfish Immunol.">
        <title>Early steps in the European eel (Anguilla anguilla)-Vibrio vulnificus interaction in the gills: Role of the RtxA13 toxin.</title>
        <authorList>
            <person name="Callol A."/>
            <person name="Pajuelo D."/>
            <person name="Ebbesson L."/>
            <person name="Teles M."/>
            <person name="MacKenzie S."/>
            <person name="Amaro C."/>
        </authorList>
    </citation>
    <scope>NUCLEOTIDE SEQUENCE</scope>
</reference>
<organism evidence="1">
    <name type="scientific">Anguilla anguilla</name>
    <name type="common">European freshwater eel</name>
    <name type="synonym">Muraena anguilla</name>
    <dbReference type="NCBI Taxonomy" id="7936"/>
    <lineage>
        <taxon>Eukaryota</taxon>
        <taxon>Metazoa</taxon>
        <taxon>Chordata</taxon>
        <taxon>Craniata</taxon>
        <taxon>Vertebrata</taxon>
        <taxon>Euteleostomi</taxon>
        <taxon>Actinopterygii</taxon>
        <taxon>Neopterygii</taxon>
        <taxon>Teleostei</taxon>
        <taxon>Anguilliformes</taxon>
        <taxon>Anguillidae</taxon>
        <taxon>Anguilla</taxon>
    </lineage>
</organism>
<proteinExistence type="predicted"/>
<dbReference type="AlphaFoldDB" id="A0A0E9V7Y0"/>